<dbReference type="RefSeq" id="WP_085480507.1">
    <property type="nucleotide sequence ID" value="NZ_FXAT01000001.1"/>
</dbReference>
<evidence type="ECO:0000256" key="2">
    <source>
        <dbReference type="SAM" id="Phobius"/>
    </source>
</evidence>
<dbReference type="PANTHER" id="PTHR37813">
    <property type="entry name" value="FELS-2 PROPHAGE PROTEIN"/>
    <property type="match status" value="1"/>
</dbReference>
<accession>A0A1X7I4P5</accession>
<feature type="domain" description="Phage tail tape measure protein" evidence="3">
    <location>
        <begin position="92"/>
        <end position="294"/>
    </location>
</feature>
<proteinExistence type="predicted"/>
<dbReference type="PANTHER" id="PTHR37813:SF1">
    <property type="entry name" value="FELS-2 PROPHAGE PROTEIN"/>
    <property type="match status" value="1"/>
</dbReference>
<dbReference type="EMBL" id="FXAT01000001">
    <property type="protein sequence ID" value="SMG09415.1"/>
    <property type="molecule type" value="Genomic_DNA"/>
</dbReference>
<name>A0A1X7I4P5_9BURK</name>
<dbReference type="InterPro" id="IPR010090">
    <property type="entry name" value="Phage_tape_meas"/>
</dbReference>
<dbReference type="AlphaFoldDB" id="A0A1X7I4P5"/>
<dbReference type="NCBIfam" id="TIGR01760">
    <property type="entry name" value="tape_meas_TP901"/>
    <property type="match status" value="1"/>
</dbReference>
<dbReference type="OrthoDB" id="8019720at2"/>
<keyword evidence="5" id="KW-1185">Reference proteome</keyword>
<protein>
    <submittedName>
        <fullName evidence="4">Phage tail tape measure protein, TP901 family, core region</fullName>
    </submittedName>
</protein>
<evidence type="ECO:0000313" key="5">
    <source>
        <dbReference type="Proteomes" id="UP000193228"/>
    </source>
</evidence>
<organism evidence="4 5">
    <name type="scientific">Paraburkholderia susongensis</name>
    <dbReference type="NCBI Taxonomy" id="1515439"/>
    <lineage>
        <taxon>Bacteria</taxon>
        <taxon>Pseudomonadati</taxon>
        <taxon>Pseudomonadota</taxon>
        <taxon>Betaproteobacteria</taxon>
        <taxon>Burkholderiales</taxon>
        <taxon>Burkholderiaceae</taxon>
        <taxon>Paraburkholderia</taxon>
    </lineage>
</organism>
<keyword evidence="1" id="KW-1188">Viral release from host cell</keyword>
<evidence type="ECO:0000256" key="1">
    <source>
        <dbReference type="ARBA" id="ARBA00022612"/>
    </source>
</evidence>
<gene>
    <name evidence="4" type="ORF">SAMN06265784_101320</name>
</gene>
<reference evidence="5" key="1">
    <citation type="submission" date="2017-04" db="EMBL/GenBank/DDBJ databases">
        <authorList>
            <person name="Varghese N."/>
            <person name="Submissions S."/>
        </authorList>
    </citation>
    <scope>NUCLEOTIDE SEQUENCE [LARGE SCALE GENOMIC DNA]</scope>
    <source>
        <strain evidence="5">LMG 29540</strain>
    </source>
</reference>
<keyword evidence="2" id="KW-0472">Membrane</keyword>
<evidence type="ECO:0000313" key="4">
    <source>
        <dbReference type="EMBL" id="SMG09415.1"/>
    </source>
</evidence>
<sequence>MADKFTLKALIIGQDKLSPTLQNVAKNVATLQNKLRKTGLGNLGFKDLLVGGALAAPIIAATKAAMGFESQMADLRTSVNFETPQQFAQMSQDLLRLTSQLPVARDDLVKVAQVGGEARIARDELLRFTESAARMGYTFGTSAELAATQMGKWRANLGLTQDAADALANQLNYLGSNGIASSAQLASLVTSVGPLAKAANLSASQVAALGAAFIQMGADEGSASGAIRSMAQALSVGTLATKKQQVIFKALRLDAAQVAKGMENDAQGTMLRIMTAVSKVAPEKQSIVLQRLFGGDAASTVLPLVRNLDALRERFAWMSDEQRTAGSLMGDYATKAATTQSAMQTFQNRLGTLGVTVGQVLLPPLNEFLVFLAPIMAGVQNIAESSPWLIKGLLGAAAGFTGMRLAVFAAIKGLSMFRAAMMLLNTNPIMLAFTALALVAGVIIANWSTVGPYFKLVWNAIYGVIKPVWDWIVNVVMNYSPLGYIIRNWGPILNFLSALWGAVRAGTAAAWEWVKAKLEQFNPLPIITQAWEPVIAWFSRMWDRIRPFIEPLASGAKWLGSKVPGLGGNARGAAGEAGAGGNLLDRAAGSVRDWSASLPQQAAAQQRVQGDINVRFDNPPAGMTVDKPRSSGGVAVKTEVGNVGRRSLATGGTS</sequence>
<dbReference type="Pfam" id="PF10145">
    <property type="entry name" value="PhageMin_Tail"/>
    <property type="match status" value="1"/>
</dbReference>
<dbReference type="STRING" id="1515439.SAMN06265784_101320"/>
<evidence type="ECO:0000259" key="3">
    <source>
        <dbReference type="Pfam" id="PF10145"/>
    </source>
</evidence>
<keyword evidence="2" id="KW-1133">Transmembrane helix</keyword>
<feature type="transmembrane region" description="Helical" evidence="2">
    <location>
        <begin position="423"/>
        <end position="448"/>
    </location>
</feature>
<keyword evidence="2" id="KW-0812">Transmembrane</keyword>
<feature type="transmembrane region" description="Helical" evidence="2">
    <location>
        <begin position="388"/>
        <end position="411"/>
    </location>
</feature>
<dbReference type="Proteomes" id="UP000193228">
    <property type="component" value="Unassembled WGS sequence"/>
</dbReference>